<name>A0A6A1WLC6_9ROSI</name>
<protein>
    <submittedName>
        <fullName evidence="7">Protein NRT1/ PTR FAMILY 2.7</fullName>
    </submittedName>
</protein>
<evidence type="ECO:0000313" key="7">
    <source>
        <dbReference type="EMBL" id="KAB1226109.1"/>
    </source>
</evidence>
<feature type="transmembrane region" description="Helical" evidence="6">
    <location>
        <begin position="374"/>
        <end position="397"/>
    </location>
</feature>
<keyword evidence="4 6" id="KW-1133">Transmembrane helix</keyword>
<organism evidence="7 8">
    <name type="scientific">Morella rubra</name>
    <name type="common">Chinese bayberry</name>
    <dbReference type="NCBI Taxonomy" id="262757"/>
    <lineage>
        <taxon>Eukaryota</taxon>
        <taxon>Viridiplantae</taxon>
        <taxon>Streptophyta</taxon>
        <taxon>Embryophyta</taxon>
        <taxon>Tracheophyta</taxon>
        <taxon>Spermatophyta</taxon>
        <taxon>Magnoliopsida</taxon>
        <taxon>eudicotyledons</taxon>
        <taxon>Gunneridae</taxon>
        <taxon>Pentapetalae</taxon>
        <taxon>rosids</taxon>
        <taxon>fabids</taxon>
        <taxon>Fagales</taxon>
        <taxon>Myricaceae</taxon>
        <taxon>Morella</taxon>
    </lineage>
</organism>
<accession>A0A6A1WLC6</accession>
<dbReference type="EMBL" id="RXIC02000019">
    <property type="protein sequence ID" value="KAB1226109.1"/>
    <property type="molecule type" value="Genomic_DNA"/>
</dbReference>
<proteinExistence type="inferred from homology"/>
<evidence type="ECO:0000256" key="4">
    <source>
        <dbReference type="ARBA" id="ARBA00022989"/>
    </source>
</evidence>
<feature type="transmembrane region" description="Helical" evidence="6">
    <location>
        <begin position="450"/>
        <end position="468"/>
    </location>
</feature>
<evidence type="ECO:0000256" key="1">
    <source>
        <dbReference type="ARBA" id="ARBA00004141"/>
    </source>
</evidence>
<dbReference type="GO" id="GO:0016020">
    <property type="term" value="C:membrane"/>
    <property type="evidence" value="ECO:0007669"/>
    <property type="project" value="UniProtKB-SubCell"/>
</dbReference>
<feature type="transmembrane region" description="Helical" evidence="6">
    <location>
        <begin position="571"/>
        <end position="593"/>
    </location>
</feature>
<feature type="transmembrane region" description="Helical" evidence="6">
    <location>
        <begin position="52"/>
        <end position="70"/>
    </location>
</feature>
<keyword evidence="3 6" id="KW-0812">Transmembrane</keyword>
<dbReference type="InterPro" id="IPR036259">
    <property type="entry name" value="MFS_trans_sf"/>
</dbReference>
<dbReference type="SUPFAM" id="SSF103473">
    <property type="entry name" value="MFS general substrate transporter"/>
    <property type="match status" value="1"/>
</dbReference>
<evidence type="ECO:0000256" key="2">
    <source>
        <dbReference type="ARBA" id="ARBA00005982"/>
    </source>
</evidence>
<dbReference type="AlphaFoldDB" id="A0A6A1WLC6"/>
<dbReference type="OrthoDB" id="8904098at2759"/>
<comment type="caution">
    <text evidence="7">The sequence shown here is derived from an EMBL/GenBank/DDBJ whole genome shotgun (WGS) entry which is preliminary data.</text>
</comment>
<reference evidence="7 8" key="1">
    <citation type="journal article" date="2019" name="Plant Biotechnol. J.">
        <title>The red bayberry genome and genetic basis of sex determination.</title>
        <authorList>
            <person name="Jia H.M."/>
            <person name="Jia H.J."/>
            <person name="Cai Q.L."/>
            <person name="Wang Y."/>
            <person name="Zhao H.B."/>
            <person name="Yang W.F."/>
            <person name="Wang G.Y."/>
            <person name="Li Y.H."/>
            <person name="Zhan D.L."/>
            <person name="Shen Y.T."/>
            <person name="Niu Q.F."/>
            <person name="Chang L."/>
            <person name="Qiu J."/>
            <person name="Zhao L."/>
            <person name="Xie H.B."/>
            <person name="Fu W.Y."/>
            <person name="Jin J."/>
            <person name="Li X.W."/>
            <person name="Jiao Y."/>
            <person name="Zhou C.C."/>
            <person name="Tu T."/>
            <person name="Chai C.Y."/>
            <person name="Gao J.L."/>
            <person name="Fan L.J."/>
            <person name="van de Weg E."/>
            <person name="Wang J.Y."/>
            <person name="Gao Z.S."/>
        </authorList>
    </citation>
    <scope>NUCLEOTIDE SEQUENCE [LARGE SCALE GENOMIC DNA]</scope>
    <source>
        <tissue evidence="7">Leaves</tissue>
    </source>
</reference>
<feature type="transmembrane region" description="Helical" evidence="6">
    <location>
        <begin position="76"/>
        <end position="95"/>
    </location>
</feature>
<comment type="similarity">
    <text evidence="2">Belongs to the major facilitator superfamily. Proton-dependent oligopeptide transporter (POT/PTR) (TC 2.A.17) family.</text>
</comment>
<gene>
    <name evidence="7" type="ORF">CJ030_MR1G025580</name>
</gene>
<dbReference type="GO" id="GO:0022857">
    <property type="term" value="F:transmembrane transporter activity"/>
    <property type="evidence" value="ECO:0007669"/>
    <property type="project" value="InterPro"/>
</dbReference>
<evidence type="ECO:0000256" key="5">
    <source>
        <dbReference type="ARBA" id="ARBA00023136"/>
    </source>
</evidence>
<evidence type="ECO:0000313" key="8">
    <source>
        <dbReference type="Proteomes" id="UP000516437"/>
    </source>
</evidence>
<comment type="subcellular location">
    <subcellularLocation>
        <location evidence="1">Membrane</location>
        <topology evidence="1">Multi-pass membrane protein</topology>
    </subcellularLocation>
</comment>
<feature type="transmembrane region" description="Helical" evidence="6">
    <location>
        <begin position="488"/>
        <end position="509"/>
    </location>
</feature>
<evidence type="ECO:0000256" key="3">
    <source>
        <dbReference type="ARBA" id="ARBA00022692"/>
    </source>
</evidence>
<feature type="transmembrane region" description="Helical" evidence="6">
    <location>
        <begin position="16"/>
        <end position="40"/>
    </location>
</feature>
<keyword evidence="8" id="KW-1185">Reference proteome</keyword>
<dbReference type="Gene3D" id="1.20.1250.20">
    <property type="entry name" value="MFS general substrate transporter like domains"/>
    <property type="match status" value="1"/>
</dbReference>
<feature type="transmembrane region" description="Helical" evidence="6">
    <location>
        <begin position="252"/>
        <end position="272"/>
    </location>
</feature>
<dbReference type="PANTHER" id="PTHR11654">
    <property type="entry name" value="OLIGOPEPTIDE TRANSPORTER-RELATED"/>
    <property type="match status" value="1"/>
</dbReference>
<feature type="transmembrane region" description="Helical" evidence="6">
    <location>
        <begin position="409"/>
        <end position="429"/>
    </location>
</feature>
<dbReference type="Pfam" id="PF00854">
    <property type="entry name" value="PTR2"/>
    <property type="match status" value="1"/>
</dbReference>
<feature type="transmembrane region" description="Helical" evidence="6">
    <location>
        <begin position="530"/>
        <end position="551"/>
    </location>
</feature>
<dbReference type="InterPro" id="IPR000109">
    <property type="entry name" value="POT_fam"/>
</dbReference>
<keyword evidence="5 6" id="KW-0472">Membrane</keyword>
<sequence>MSNSGSKRGGWITSPFITGALVGLTLATGGWQGNLIVYLIQKFNVKRINAAQISNIMYGFTSLFPVIGAIVADSSLGSFVVASISVCISLLGGSFNTQILQTQNLLGHSISCLYVGSPLDGIYKHTVEEMKITNPMINGLGGWRGTINSLAAVPGHPIYEPAGIILLVLTATLDPLTPQPCGSGSSLCTPPSKVQYAVLYIGLALASIGSGGSGSLWQQWEQISSTNPALKPFSLTAVSNTAIIYVEDNVSWGLGFGLSAVTNFIGLAFLLLGNRFYVHDKPQGSPFTGLLRVIVATIRKRKLQLTSKMEDYFYGQDGSVGVAVPPKKSFRFLNRAALKTEGDVQSDGSIAKPWRICTLQQVEDLKTLLRIFPLWSSSMFLCIPIGIMTSLSVLQALAMDRHIGRHFRFPSGSIIVIILISTAISLTFIDRFLCPMWQKLTGLSLTPLQRIGIGHVLNILSMAVSALVESKRLKIAKAHNLQDLPGSIVPMLVLWLFPQLVLVGVGEAFHFPGQVSLYYQEFPTSLKSTATAMISLIIGIAYYLSTALIDLARRVTGWLPDNLNDGRLDNVYWALVVVGVINFGYYLVCARLFKYQNVGKGEDDAGSGHNEQ</sequence>
<evidence type="ECO:0000256" key="6">
    <source>
        <dbReference type="SAM" id="Phobius"/>
    </source>
</evidence>
<dbReference type="Proteomes" id="UP000516437">
    <property type="component" value="Chromosome 1"/>
</dbReference>